<keyword evidence="5" id="KW-0406">Ion transport</keyword>
<protein>
    <recommendedName>
        <fullName evidence="8">Cation/H+ exchanger transmembrane domain-containing protein</fullName>
    </recommendedName>
</protein>
<gene>
    <name evidence="9" type="ORF">E6W36_05185</name>
</gene>
<dbReference type="AlphaFoldDB" id="A0A4D7C7H0"/>
<evidence type="ECO:0000259" key="8">
    <source>
        <dbReference type="Pfam" id="PF00999"/>
    </source>
</evidence>
<keyword evidence="4 7" id="KW-1133">Transmembrane helix</keyword>
<name>A0A4D7C7H0_9SPHN</name>
<keyword evidence="10" id="KW-1185">Reference proteome</keyword>
<keyword evidence="3 7" id="KW-0812">Transmembrane</keyword>
<feature type="transmembrane region" description="Helical" evidence="7">
    <location>
        <begin position="160"/>
        <end position="183"/>
    </location>
</feature>
<evidence type="ECO:0000256" key="5">
    <source>
        <dbReference type="ARBA" id="ARBA00023065"/>
    </source>
</evidence>
<feature type="transmembrane region" description="Helical" evidence="7">
    <location>
        <begin position="125"/>
        <end position="148"/>
    </location>
</feature>
<evidence type="ECO:0000256" key="4">
    <source>
        <dbReference type="ARBA" id="ARBA00022989"/>
    </source>
</evidence>
<proteinExistence type="predicted"/>
<dbReference type="Proteomes" id="UP000298714">
    <property type="component" value="Chromosome"/>
</dbReference>
<keyword evidence="6 7" id="KW-0472">Membrane</keyword>
<dbReference type="Gene3D" id="1.20.1530.20">
    <property type="match status" value="1"/>
</dbReference>
<organism evidence="9 10">
    <name type="scientific">Hankyongella ginsenosidimutans</name>
    <dbReference type="NCBI Taxonomy" id="1763828"/>
    <lineage>
        <taxon>Bacteria</taxon>
        <taxon>Pseudomonadati</taxon>
        <taxon>Pseudomonadota</taxon>
        <taxon>Alphaproteobacteria</taxon>
        <taxon>Sphingomonadales</taxon>
        <taxon>Sphingomonadaceae</taxon>
        <taxon>Hankyongella</taxon>
    </lineage>
</organism>
<dbReference type="InterPro" id="IPR050794">
    <property type="entry name" value="CPA2_transporter"/>
</dbReference>
<evidence type="ECO:0000256" key="7">
    <source>
        <dbReference type="SAM" id="Phobius"/>
    </source>
</evidence>
<dbReference type="InterPro" id="IPR006153">
    <property type="entry name" value="Cation/H_exchanger_TM"/>
</dbReference>
<evidence type="ECO:0000313" key="10">
    <source>
        <dbReference type="Proteomes" id="UP000298714"/>
    </source>
</evidence>
<feature type="transmembrane region" description="Helical" evidence="7">
    <location>
        <begin position="89"/>
        <end position="113"/>
    </location>
</feature>
<dbReference type="GO" id="GO:0016020">
    <property type="term" value="C:membrane"/>
    <property type="evidence" value="ECO:0007669"/>
    <property type="project" value="UniProtKB-SubCell"/>
</dbReference>
<dbReference type="GO" id="GO:0015297">
    <property type="term" value="F:antiporter activity"/>
    <property type="evidence" value="ECO:0007669"/>
    <property type="project" value="InterPro"/>
</dbReference>
<evidence type="ECO:0000256" key="2">
    <source>
        <dbReference type="ARBA" id="ARBA00022448"/>
    </source>
</evidence>
<evidence type="ECO:0000256" key="1">
    <source>
        <dbReference type="ARBA" id="ARBA00004141"/>
    </source>
</evidence>
<dbReference type="PANTHER" id="PTHR32468:SF0">
    <property type="entry name" value="K(+)_H(+) ANTIPORTER 1"/>
    <property type="match status" value="1"/>
</dbReference>
<reference evidence="10" key="1">
    <citation type="submission" date="2019-04" db="EMBL/GenBank/DDBJ databases">
        <title>Complete genome sequence of Sphingomonas sp. W1-2-3.</title>
        <authorList>
            <person name="Im W.T."/>
        </authorList>
    </citation>
    <scope>NUCLEOTIDE SEQUENCE [LARGE SCALE GENOMIC DNA]</scope>
    <source>
        <strain evidence="10">W1-2-3</strain>
    </source>
</reference>
<evidence type="ECO:0000256" key="3">
    <source>
        <dbReference type="ARBA" id="ARBA00022692"/>
    </source>
</evidence>
<keyword evidence="2" id="KW-0813">Transport</keyword>
<comment type="subcellular location">
    <subcellularLocation>
        <location evidence="1">Membrane</location>
        <topology evidence="1">Multi-pass membrane protein</topology>
    </subcellularLocation>
</comment>
<feature type="domain" description="Cation/H+ exchanger transmembrane" evidence="8">
    <location>
        <begin position="91"/>
        <end position="218"/>
    </location>
</feature>
<dbReference type="GO" id="GO:1902600">
    <property type="term" value="P:proton transmembrane transport"/>
    <property type="evidence" value="ECO:0007669"/>
    <property type="project" value="InterPro"/>
</dbReference>
<accession>A0A4D7C7H0</accession>
<dbReference type="EMBL" id="CP039704">
    <property type="protein sequence ID" value="QCI79168.1"/>
    <property type="molecule type" value="Genomic_DNA"/>
</dbReference>
<evidence type="ECO:0000313" key="9">
    <source>
        <dbReference type="EMBL" id="QCI79168.1"/>
    </source>
</evidence>
<evidence type="ECO:0000256" key="6">
    <source>
        <dbReference type="ARBA" id="ARBA00023136"/>
    </source>
</evidence>
<dbReference type="Pfam" id="PF00999">
    <property type="entry name" value="Na_H_Exchanger"/>
    <property type="match status" value="1"/>
</dbReference>
<sequence>MPSCLSARPMRRGACLVSRVSYRWRYCKSPPGFSGAVGVRRDRPRLAGRAVPAGRGGQDRLRRDALRRALHLRDGHASEHRGTAWHAGLGWVAAGSFAVPFVLGCGLGIVLAALQPEELGTNHSIAQFALAFGLMITVTALPVLAALLKEMGYLHTPLGQTALGLAAINDAGLWAGLTVLLLFMALGGAMLTALLMPAYLAGVVVVRWLLARLAARVTLQGTRC</sequence>
<dbReference type="PANTHER" id="PTHR32468">
    <property type="entry name" value="CATION/H + ANTIPORTER"/>
    <property type="match status" value="1"/>
</dbReference>
<dbReference type="InterPro" id="IPR038770">
    <property type="entry name" value="Na+/solute_symporter_sf"/>
</dbReference>
<feature type="transmembrane region" description="Helical" evidence="7">
    <location>
        <begin position="189"/>
        <end position="210"/>
    </location>
</feature>
<dbReference type="KEGG" id="hgn:E6W36_05185"/>